<dbReference type="PRINTS" id="PR00332">
    <property type="entry name" value="HISTRIAD"/>
</dbReference>
<dbReference type="PANTHER" id="PTHR46648:SF1">
    <property type="entry name" value="ADENOSINE 5'-MONOPHOSPHORAMIDASE HNT1"/>
    <property type="match status" value="1"/>
</dbReference>
<dbReference type="PATRIC" id="fig|1276257.3.peg.646"/>
<dbReference type="GO" id="GO:0003824">
    <property type="term" value="F:catalytic activity"/>
    <property type="evidence" value="ECO:0007669"/>
    <property type="project" value="InterPro"/>
</dbReference>
<dbReference type="eggNOG" id="COG0537">
    <property type="taxonomic scope" value="Bacteria"/>
</dbReference>
<feature type="short sequence motif" description="Histidine triad motif" evidence="2 3">
    <location>
        <begin position="99"/>
        <end position="103"/>
    </location>
</feature>
<accession>W6AA27</accession>
<dbReference type="GO" id="GO:0009117">
    <property type="term" value="P:nucleotide metabolic process"/>
    <property type="evidence" value="ECO:0007669"/>
    <property type="project" value="TreeGrafter"/>
</dbReference>
<dbReference type="InterPro" id="IPR036265">
    <property type="entry name" value="HIT-like_sf"/>
</dbReference>
<reference evidence="5 6" key="1">
    <citation type="journal article" date="2014" name="Genome Biol. Evol.">
        <title>Molecular evolution of the substrate utilization strategies and putative virulence factors in mosquito-associated Spiroplasma species.</title>
        <authorList>
            <person name="Chang T.H."/>
            <person name="Lo W.S."/>
            <person name="Ku C."/>
            <person name="Chen L.L."/>
            <person name="Kuo C.H."/>
        </authorList>
    </citation>
    <scope>NUCLEOTIDE SEQUENCE [LARGE SCALE GENOMIC DNA]</scope>
    <source>
        <strain evidence="5">Ar-1343</strain>
    </source>
</reference>
<dbReference type="OrthoDB" id="9784774at2"/>
<dbReference type="Gene3D" id="3.30.428.10">
    <property type="entry name" value="HIT-like"/>
    <property type="match status" value="1"/>
</dbReference>
<dbReference type="KEGG" id="ssab:SSABA_v1c06360"/>
<dbReference type="RefSeq" id="WP_025251177.1">
    <property type="nucleotide sequence ID" value="NZ_CP006934.1"/>
</dbReference>
<evidence type="ECO:0000256" key="2">
    <source>
        <dbReference type="PIRSR" id="PIRSR601310-3"/>
    </source>
</evidence>
<name>W6AA27_9MOLU</name>
<dbReference type="EMBL" id="CP006934">
    <property type="protein sequence ID" value="AHI54038.1"/>
    <property type="molecule type" value="Genomic_DNA"/>
</dbReference>
<proteinExistence type="predicted"/>
<dbReference type="AlphaFoldDB" id="W6AA27"/>
<dbReference type="InterPro" id="IPR011146">
    <property type="entry name" value="HIT-like"/>
</dbReference>
<evidence type="ECO:0000256" key="1">
    <source>
        <dbReference type="PIRSR" id="PIRSR601310-1"/>
    </source>
</evidence>
<keyword evidence="6" id="KW-1185">Reference proteome</keyword>
<dbReference type="PANTHER" id="PTHR46648">
    <property type="entry name" value="HIT FAMILY PROTEIN 1"/>
    <property type="match status" value="1"/>
</dbReference>
<dbReference type="STRING" id="1276257.SSABA_v1c06360"/>
<dbReference type="HOGENOM" id="CLU_056776_3_3_14"/>
<organism evidence="5 6">
    <name type="scientific">Spiroplasma sabaudiense Ar-1343</name>
    <dbReference type="NCBI Taxonomy" id="1276257"/>
    <lineage>
        <taxon>Bacteria</taxon>
        <taxon>Bacillati</taxon>
        <taxon>Mycoplasmatota</taxon>
        <taxon>Mollicutes</taxon>
        <taxon>Entomoplasmatales</taxon>
        <taxon>Spiroplasmataceae</taxon>
        <taxon>Spiroplasma</taxon>
    </lineage>
</organism>
<evidence type="ECO:0000313" key="6">
    <source>
        <dbReference type="Proteomes" id="UP000019265"/>
    </source>
</evidence>
<evidence type="ECO:0000313" key="5">
    <source>
        <dbReference type="EMBL" id="AHI54038.1"/>
    </source>
</evidence>
<gene>
    <name evidence="5" type="primary">hit</name>
    <name evidence="5" type="ORF">SSABA_v1c06360</name>
</gene>
<feature type="domain" description="HIT" evidence="4">
    <location>
        <begin position="5"/>
        <end position="114"/>
    </location>
</feature>
<dbReference type="SUPFAM" id="SSF54197">
    <property type="entry name" value="HIT-like"/>
    <property type="match status" value="1"/>
</dbReference>
<dbReference type="PROSITE" id="PS51084">
    <property type="entry name" value="HIT_2"/>
    <property type="match status" value="1"/>
</dbReference>
<dbReference type="Proteomes" id="UP000019265">
    <property type="component" value="Chromosome"/>
</dbReference>
<dbReference type="InterPro" id="IPR001310">
    <property type="entry name" value="Histidine_triad_HIT"/>
</dbReference>
<evidence type="ECO:0000256" key="3">
    <source>
        <dbReference type="PROSITE-ProRule" id="PRU00464"/>
    </source>
</evidence>
<feature type="active site" description="Tele-AMP-histidine intermediate" evidence="1">
    <location>
        <position position="101"/>
    </location>
</feature>
<dbReference type="Pfam" id="PF01230">
    <property type="entry name" value="HIT"/>
    <property type="match status" value="1"/>
</dbReference>
<sequence length="135" mass="15341">MEQCLFCQIIVGKIPSRKIYEDKDIFAFLDITPNSDGHSLVIPKKHSVDLQSTDLETLKAVSVGRKIVADILKAKLAKPVKGFNFVSNQGSEAFQMVFHYHEHVIPKYIKEEGFLINKNEQNLSDLDEIHKQLTS</sequence>
<evidence type="ECO:0000259" key="4">
    <source>
        <dbReference type="PROSITE" id="PS51084"/>
    </source>
</evidence>
<protein>
    <submittedName>
        <fullName evidence="5">Histidine triad protein</fullName>
    </submittedName>
</protein>